<dbReference type="Proteomes" id="UP000298493">
    <property type="component" value="Unassembled WGS sequence"/>
</dbReference>
<accession>A0A4Z1P4L8</accession>
<protein>
    <submittedName>
        <fullName evidence="2">Uncharacterized protein</fullName>
    </submittedName>
</protein>
<evidence type="ECO:0000313" key="3">
    <source>
        <dbReference type="Proteomes" id="UP000298493"/>
    </source>
</evidence>
<dbReference type="EMBL" id="SNSC02000017">
    <property type="protein sequence ID" value="TID16776.1"/>
    <property type="molecule type" value="Genomic_DNA"/>
</dbReference>
<comment type="caution">
    <text evidence="2">The sequence shown here is derived from an EMBL/GenBank/DDBJ whole genome shotgun (WGS) entry which is preliminary data.</text>
</comment>
<reference evidence="2 3" key="1">
    <citation type="submission" date="2019-04" db="EMBL/GenBank/DDBJ databases">
        <title>High contiguity whole genome sequence and gene annotation resource for two Venturia nashicola isolates.</title>
        <authorList>
            <person name="Prokchorchik M."/>
            <person name="Won K."/>
            <person name="Lee Y."/>
            <person name="Choi E.D."/>
            <person name="Segonzac C."/>
            <person name="Sohn K.H."/>
        </authorList>
    </citation>
    <scope>NUCLEOTIDE SEQUENCE [LARGE SCALE GENOMIC DNA]</scope>
    <source>
        <strain evidence="2 3">PRI2</strain>
    </source>
</reference>
<evidence type="ECO:0000256" key="1">
    <source>
        <dbReference type="SAM" id="MobiDB-lite"/>
    </source>
</evidence>
<feature type="region of interest" description="Disordered" evidence="1">
    <location>
        <begin position="142"/>
        <end position="168"/>
    </location>
</feature>
<name>A0A4Z1P4L8_9PEZI</name>
<gene>
    <name evidence="2" type="ORF">E6O75_ATG09542</name>
</gene>
<keyword evidence="3" id="KW-1185">Reference proteome</keyword>
<sequence>MLGRDEERKSIGLALSWFTSLVVEKFADSFALTAVTLLDVFHEASKFHVSNYPVKMRKGLCSMSGQRHWCCDFPRIIQVHFACRNASASTSTSTGTGTRTPFDSLAGLPSLSKDCPITLSFKGIHTSQRSHLEPLASFDEEREEMDLGAANSTSPLTNKPVPAPAFGA</sequence>
<evidence type="ECO:0000313" key="2">
    <source>
        <dbReference type="EMBL" id="TID16776.1"/>
    </source>
</evidence>
<proteinExistence type="predicted"/>
<dbReference type="AlphaFoldDB" id="A0A4Z1P4L8"/>
<organism evidence="2 3">
    <name type="scientific">Venturia nashicola</name>
    <dbReference type="NCBI Taxonomy" id="86259"/>
    <lineage>
        <taxon>Eukaryota</taxon>
        <taxon>Fungi</taxon>
        <taxon>Dikarya</taxon>
        <taxon>Ascomycota</taxon>
        <taxon>Pezizomycotina</taxon>
        <taxon>Dothideomycetes</taxon>
        <taxon>Pleosporomycetidae</taxon>
        <taxon>Venturiales</taxon>
        <taxon>Venturiaceae</taxon>
        <taxon>Venturia</taxon>
    </lineage>
</organism>